<name>A0A645H4T3_9ZZZZ</name>
<sequence length="134" mass="14648">MYGGNGLWVMKGHPAVEEKAALMFLAWLAQPKQQITLSVNTGYYPLTNAAINELTESGYYKENPHFYTALEQALASKSTPATAGAVIGVHTEVRNIVENGIEEIIATSTDVKTVLAKQKAEIDALLAEYNLMFK</sequence>
<evidence type="ECO:0000313" key="1">
    <source>
        <dbReference type="EMBL" id="MPN33998.1"/>
    </source>
</evidence>
<protein>
    <recommendedName>
        <fullName evidence="2">Sn-glycerol-3-phosphate-binding periplasmic protein UgpB</fullName>
    </recommendedName>
</protein>
<organism evidence="1">
    <name type="scientific">bioreactor metagenome</name>
    <dbReference type="NCBI Taxonomy" id="1076179"/>
    <lineage>
        <taxon>unclassified sequences</taxon>
        <taxon>metagenomes</taxon>
        <taxon>ecological metagenomes</taxon>
    </lineage>
</organism>
<dbReference type="AlphaFoldDB" id="A0A645H4T3"/>
<dbReference type="Gene3D" id="3.40.190.10">
    <property type="entry name" value="Periplasmic binding protein-like II"/>
    <property type="match status" value="2"/>
</dbReference>
<dbReference type="InterPro" id="IPR006059">
    <property type="entry name" value="SBP"/>
</dbReference>
<dbReference type="EMBL" id="VSSQ01086815">
    <property type="protein sequence ID" value="MPN33998.1"/>
    <property type="molecule type" value="Genomic_DNA"/>
</dbReference>
<proteinExistence type="predicted"/>
<dbReference type="Pfam" id="PF13416">
    <property type="entry name" value="SBP_bac_8"/>
    <property type="match status" value="1"/>
</dbReference>
<comment type="caution">
    <text evidence="1">The sequence shown here is derived from an EMBL/GenBank/DDBJ whole genome shotgun (WGS) entry which is preliminary data.</text>
</comment>
<dbReference type="SUPFAM" id="SSF53850">
    <property type="entry name" value="Periplasmic binding protein-like II"/>
    <property type="match status" value="1"/>
</dbReference>
<evidence type="ECO:0008006" key="2">
    <source>
        <dbReference type="Google" id="ProtNLM"/>
    </source>
</evidence>
<accession>A0A645H4T3</accession>
<gene>
    <name evidence="1" type="ORF">SDC9_181490</name>
</gene>
<reference evidence="1" key="1">
    <citation type="submission" date="2019-08" db="EMBL/GenBank/DDBJ databases">
        <authorList>
            <person name="Kucharzyk K."/>
            <person name="Murdoch R.W."/>
            <person name="Higgins S."/>
            <person name="Loffler F."/>
        </authorList>
    </citation>
    <scope>NUCLEOTIDE SEQUENCE</scope>
</reference>